<dbReference type="SUPFAM" id="SSF46785">
    <property type="entry name" value="Winged helix' DNA-binding domain"/>
    <property type="match status" value="1"/>
</dbReference>
<organism evidence="7 8">
    <name type="scientific">Thalictrum thalictroides</name>
    <name type="common">Rue-anemone</name>
    <name type="synonym">Anemone thalictroides</name>
    <dbReference type="NCBI Taxonomy" id="46969"/>
    <lineage>
        <taxon>Eukaryota</taxon>
        <taxon>Viridiplantae</taxon>
        <taxon>Streptophyta</taxon>
        <taxon>Embryophyta</taxon>
        <taxon>Tracheophyta</taxon>
        <taxon>Spermatophyta</taxon>
        <taxon>Magnoliopsida</taxon>
        <taxon>Ranunculales</taxon>
        <taxon>Ranunculaceae</taxon>
        <taxon>Thalictroideae</taxon>
        <taxon>Thalictrum</taxon>
    </lineage>
</organism>
<keyword evidence="8" id="KW-1185">Reference proteome</keyword>
<keyword evidence="3" id="KW-0949">S-adenosyl-L-methionine</keyword>
<dbReference type="InterPro" id="IPR016461">
    <property type="entry name" value="COMT-like"/>
</dbReference>
<evidence type="ECO:0000313" key="7">
    <source>
        <dbReference type="EMBL" id="KAF5185457.1"/>
    </source>
</evidence>
<dbReference type="InterPro" id="IPR012967">
    <property type="entry name" value="COMT_dimerisation"/>
</dbReference>
<dbReference type="EMBL" id="JABWDY010030685">
    <property type="protein sequence ID" value="KAF5185457.1"/>
    <property type="molecule type" value="Genomic_DNA"/>
</dbReference>
<dbReference type="InterPro" id="IPR001077">
    <property type="entry name" value="COMT_C"/>
</dbReference>
<keyword evidence="1 7" id="KW-0489">Methyltransferase</keyword>
<dbReference type="GO" id="GO:0046983">
    <property type="term" value="F:protein dimerization activity"/>
    <property type="evidence" value="ECO:0007669"/>
    <property type="project" value="InterPro"/>
</dbReference>
<dbReference type="InterPro" id="IPR036390">
    <property type="entry name" value="WH_DNA-bd_sf"/>
</dbReference>
<dbReference type="InterPro" id="IPR029063">
    <property type="entry name" value="SAM-dependent_MTases_sf"/>
</dbReference>
<evidence type="ECO:0000259" key="5">
    <source>
        <dbReference type="Pfam" id="PF00891"/>
    </source>
</evidence>
<protein>
    <submittedName>
        <fullName evidence="7">O-methyltransferase</fullName>
    </submittedName>
</protein>
<proteinExistence type="predicted"/>
<dbReference type="SUPFAM" id="SSF53335">
    <property type="entry name" value="S-adenosyl-L-methionine-dependent methyltransferases"/>
    <property type="match status" value="1"/>
</dbReference>
<evidence type="ECO:0000256" key="1">
    <source>
        <dbReference type="ARBA" id="ARBA00022603"/>
    </source>
</evidence>
<dbReference type="Pfam" id="PF08100">
    <property type="entry name" value="Dimerisation"/>
    <property type="match status" value="1"/>
</dbReference>
<keyword evidence="2 7" id="KW-0808">Transferase</keyword>
<dbReference type="GO" id="GO:0008171">
    <property type="term" value="F:O-methyltransferase activity"/>
    <property type="evidence" value="ECO:0007669"/>
    <property type="project" value="InterPro"/>
</dbReference>
<gene>
    <name evidence="7" type="ORF">FRX31_024956</name>
</gene>
<feature type="compositionally biased region" description="Low complexity" evidence="4">
    <location>
        <begin position="274"/>
        <end position="290"/>
    </location>
</feature>
<dbReference type="PROSITE" id="PS51683">
    <property type="entry name" value="SAM_OMT_II"/>
    <property type="match status" value="1"/>
</dbReference>
<dbReference type="Proteomes" id="UP000554482">
    <property type="component" value="Unassembled WGS sequence"/>
</dbReference>
<comment type="caution">
    <text evidence="7">The sequence shown here is derived from an EMBL/GenBank/DDBJ whole genome shotgun (WGS) entry which is preliminary data.</text>
</comment>
<feature type="domain" description="O-methyltransferase C-terminal" evidence="5">
    <location>
        <begin position="125"/>
        <end position="250"/>
    </location>
</feature>
<dbReference type="Gene3D" id="3.40.50.150">
    <property type="entry name" value="Vaccinia Virus protein VP39"/>
    <property type="match status" value="1"/>
</dbReference>
<dbReference type="OrthoDB" id="1606438at2759"/>
<feature type="domain" description="O-methyltransferase dimerisation" evidence="6">
    <location>
        <begin position="17"/>
        <end position="103"/>
    </location>
</feature>
<dbReference type="Gene3D" id="1.10.10.10">
    <property type="entry name" value="Winged helix-like DNA-binding domain superfamily/Winged helix DNA-binding domain"/>
    <property type="match status" value="1"/>
</dbReference>
<dbReference type="GO" id="GO:0032259">
    <property type="term" value="P:methylation"/>
    <property type="evidence" value="ECO:0007669"/>
    <property type="project" value="UniProtKB-KW"/>
</dbReference>
<evidence type="ECO:0000256" key="4">
    <source>
        <dbReference type="SAM" id="MobiDB-lite"/>
    </source>
</evidence>
<evidence type="ECO:0000313" key="8">
    <source>
        <dbReference type="Proteomes" id="UP000554482"/>
    </source>
</evidence>
<name>A0A7J6VL60_THATH</name>
<dbReference type="Pfam" id="PF00891">
    <property type="entry name" value="Methyltransf_2"/>
    <property type="match status" value="1"/>
</dbReference>
<dbReference type="PANTHER" id="PTHR11746">
    <property type="entry name" value="O-METHYLTRANSFERASE"/>
    <property type="match status" value="1"/>
</dbReference>
<evidence type="ECO:0000259" key="6">
    <source>
        <dbReference type="Pfam" id="PF08100"/>
    </source>
</evidence>
<accession>A0A7J6VL60</accession>
<sequence>MAEPEDNVEVQSQADMWELIFAFGDFMVLKCSMKLGIPDIVNKHGSPITISQIAEKISTSPSFQINYLFRIMRFLVRKRVITSEYKDGDTFYSLTHTGKWLLPDAEFTLAPLLELETHEWLLDAWNHLDKCVLEGGDGLQKAHGTGLWDFVSGNPEYNKIFNGAMACTAKIVVNAILSNYNGFNGVRSLIDVGGGTGMMIGEIVKAHPHIAGINFDQTHVLATAPEYPGVVHVPGDMFVQIPQADAVIMKIFEFPMSPPAPPPVRLPIDHQNFDDGFGSNSDSSSETLLA</sequence>
<feature type="region of interest" description="Disordered" evidence="4">
    <location>
        <begin position="267"/>
        <end position="290"/>
    </location>
</feature>
<dbReference type="AlphaFoldDB" id="A0A7J6VL60"/>
<dbReference type="InterPro" id="IPR036388">
    <property type="entry name" value="WH-like_DNA-bd_sf"/>
</dbReference>
<evidence type="ECO:0000256" key="2">
    <source>
        <dbReference type="ARBA" id="ARBA00022679"/>
    </source>
</evidence>
<reference evidence="7 8" key="1">
    <citation type="submission" date="2020-06" db="EMBL/GenBank/DDBJ databases">
        <title>Transcriptomic and genomic resources for Thalictrum thalictroides and T. hernandezii: Facilitating candidate gene discovery in an emerging model plant lineage.</title>
        <authorList>
            <person name="Arias T."/>
            <person name="Riano-Pachon D.M."/>
            <person name="Di Stilio V.S."/>
        </authorList>
    </citation>
    <scope>NUCLEOTIDE SEQUENCE [LARGE SCALE GENOMIC DNA]</scope>
    <source>
        <strain evidence="8">cv. WT478/WT964</strain>
        <tissue evidence="7">Leaves</tissue>
    </source>
</reference>
<evidence type="ECO:0000256" key="3">
    <source>
        <dbReference type="ARBA" id="ARBA00022691"/>
    </source>
</evidence>